<gene>
    <name evidence="1" type="ORF">D7J84_31035</name>
</gene>
<sequence length="110" mass="13108">MAQDIMDELIKWQTQLEDELKTIEKVEKDDELQAYTLSRKIEILEIVSGTFEEERKESFENSRIAPLRISLESLEKEIERKKKRFEEKKEELQKTLKILQAQIKAEQPSV</sequence>
<proteinExistence type="predicted"/>
<reference evidence="1 2" key="1">
    <citation type="submission" date="2018-09" db="EMBL/GenBank/DDBJ databases">
        <title>Complete genome of Bacillus thuringiensis strain QZL38.</title>
        <authorList>
            <person name="Song F."/>
        </authorList>
    </citation>
    <scope>NUCLEOTIDE SEQUENCE [LARGE SCALE GENOMIC DNA]</scope>
    <source>
        <strain evidence="1 2">QZL38</strain>
        <plasmid evidence="1 2">p.1</plasmid>
    </source>
</reference>
<dbReference type="AlphaFoldDB" id="A0A9W3VGY4"/>
<evidence type="ECO:0000313" key="2">
    <source>
        <dbReference type="Proteomes" id="UP000269847"/>
    </source>
</evidence>
<name>A0A9W3VGY4_BACTU</name>
<dbReference type="Proteomes" id="UP000269847">
    <property type="component" value="Plasmid p.1"/>
</dbReference>
<dbReference type="RefSeq" id="WP_061884981.1">
    <property type="nucleotide sequence ID" value="NZ_CP014283.1"/>
</dbReference>
<keyword evidence="1" id="KW-0614">Plasmid</keyword>
<geneLocation type="plasmid" evidence="1 2">
    <name>p.1</name>
</geneLocation>
<protein>
    <submittedName>
        <fullName evidence="1">Uncharacterized protein</fullName>
    </submittedName>
</protein>
<dbReference type="EMBL" id="CP032614">
    <property type="protein sequence ID" value="AYF85402.1"/>
    <property type="molecule type" value="Genomic_DNA"/>
</dbReference>
<evidence type="ECO:0000313" key="1">
    <source>
        <dbReference type="EMBL" id="AYF85402.1"/>
    </source>
</evidence>
<organism evidence="1 2">
    <name type="scientific">Bacillus thuringiensis</name>
    <dbReference type="NCBI Taxonomy" id="1428"/>
    <lineage>
        <taxon>Bacteria</taxon>
        <taxon>Bacillati</taxon>
        <taxon>Bacillota</taxon>
        <taxon>Bacilli</taxon>
        <taxon>Bacillales</taxon>
        <taxon>Bacillaceae</taxon>
        <taxon>Bacillus</taxon>
        <taxon>Bacillus cereus group</taxon>
    </lineage>
</organism>
<accession>A0A9W3VGY4</accession>